<sequence>MTETLQLHIQLVGHSGWTLIVWKLTRDDASYGIPHFISDVVLSSDGNYALRPTDSKNVLSFAFSVDNQVRSCSALGHNAYFNSVSPDGSLCTSGGMDCKAFLWDLNDGKYLHTPDHVIIALCFSPNQYWLCVAYGPSSKIWDMACKTLIEELKPLKANLPQCLSLAWFTEGQTLYAGCTVTVWQAHQSSPGEEERLGFFIQLDKAANPFSPFKKVKRGDLRLYSSRSSVDSISLRDVNLQQVVSVEPSVFDFITSSKVRA</sequence>
<dbReference type="InterPro" id="IPR001680">
    <property type="entry name" value="WD40_rpt"/>
</dbReference>
<dbReference type="Proteomes" id="UP001562425">
    <property type="component" value="Unassembled WGS sequence"/>
</dbReference>
<dbReference type="InterPro" id="IPR015943">
    <property type="entry name" value="WD40/YVTN_repeat-like_dom_sf"/>
</dbReference>
<gene>
    <name evidence="3" type="ORF">pipiens_016537</name>
</gene>
<dbReference type="Gene3D" id="2.130.10.10">
    <property type="entry name" value="YVTN repeat-like/Quinoprotein amine dehydrogenase"/>
    <property type="match status" value="1"/>
</dbReference>
<comment type="caution">
    <text evidence="3">The sequence shown here is derived from an EMBL/GenBank/DDBJ whole genome shotgun (WGS) entry which is preliminary data.</text>
</comment>
<dbReference type="InterPro" id="IPR045223">
    <property type="entry name" value="RACK1-like"/>
</dbReference>
<evidence type="ECO:0000313" key="4">
    <source>
        <dbReference type="Proteomes" id="UP001562425"/>
    </source>
</evidence>
<evidence type="ECO:0000256" key="1">
    <source>
        <dbReference type="ARBA" id="ARBA00007253"/>
    </source>
</evidence>
<protein>
    <recommendedName>
        <fullName evidence="2">Small ribosomal subunit protein RACK1</fullName>
    </recommendedName>
</protein>
<dbReference type="SMART" id="SM00320">
    <property type="entry name" value="WD40"/>
    <property type="match status" value="3"/>
</dbReference>
<proteinExistence type="inferred from homology"/>
<dbReference type="EMBL" id="JBEHCU010011229">
    <property type="protein sequence ID" value="KAL1377027.1"/>
    <property type="molecule type" value="Genomic_DNA"/>
</dbReference>
<reference evidence="3 4" key="1">
    <citation type="submission" date="2024-05" db="EMBL/GenBank/DDBJ databases">
        <title>Culex pipiens pipiens assembly and annotation.</title>
        <authorList>
            <person name="Alout H."/>
            <person name="Durand T."/>
        </authorList>
    </citation>
    <scope>NUCLEOTIDE SEQUENCE [LARGE SCALE GENOMIC DNA]</scope>
    <source>
        <strain evidence="3">HA-2024</strain>
        <tissue evidence="3">Whole body</tissue>
    </source>
</reference>
<keyword evidence="4" id="KW-1185">Reference proteome</keyword>
<organism evidence="3 4">
    <name type="scientific">Culex pipiens pipiens</name>
    <name type="common">Northern house mosquito</name>
    <dbReference type="NCBI Taxonomy" id="38569"/>
    <lineage>
        <taxon>Eukaryota</taxon>
        <taxon>Metazoa</taxon>
        <taxon>Ecdysozoa</taxon>
        <taxon>Arthropoda</taxon>
        <taxon>Hexapoda</taxon>
        <taxon>Insecta</taxon>
        <taxon>Pterygota</taxon>
        <taxon>Neoptera</taxon>
        <taxon>Endopterygota</taxon>
        <taxon>Diptera</taxon>
        <taxon>Nematocera</taxon>
        <taxon>Culicoidea</taxon>
        <taxon>Culicidae</taxon>
        <taxon>Culicinae</taxon>
        <taxon>Culicini</taxon>
        <taxon>Culex</taxon>
        <taxon>Culex</taxon>
    </lineage>
</organism>
<dbReference type="PANTHER" id="PTHR19868">
    <property type="entry name" value="RECEPTOR FOR ACTIVATED PROTEIN KINASE C RACK1"/>
    <property type="match status" value="1"/>
</dbReference>
<evidence type="ECO:0000256" key="2">
    <source>
        <dbReference type="ARBA" id="ARBA00035297"/>
    </source>
</evidence>
<dbReference type="SUPFAM" id="SSF101908">
    <property type="entry name" value="Putative isomerase YbhE"/>
    <property type="match status" value="1"/>
</dbReference>
<name>A0ABD1CLS1_CULPP</name>
<accession>A0ABD1CLS1</accession>
<comment type="similarity">
    <text evidence="1">Belongs to the WD repeat G protein beta family. Ribosomal protein RACK1 subfamily.</text>
</comment>
<evidence type="ECO:0000313" key="3">
    <source>
        <dbReference type="EMBL" id="KAL1377027.1"/>
    </source>
</evidence>
<dbReference type="AlphaFoldDB" id="A0ABD1CLS1"/>
<dbReference type="Pfam" id="PF00400">
    <property type="entry name" value="WD40"/>
    <property type="match status" value="1"/>
</dbReference>